<comment type="similarity">
    <text evidence="2">Belongs to the HMBS family.</text>
</comment>
<proteinExistence type="inferred from homology"/>
<evidence type="ECO:0000256" key="4">
    <source>
        <dbReference type="ARBA" id="ARBA00022679"/>
    </source>
</evidence>
<dbReference type="PRINTS" id="PR00151">
    <property type="entry name" value="PORPHBDMNASE"/>
</dbReference>
<dbReference type="Gene3D" id="3.30.160.40">
    <property type="entry name" value="Porphobilinogen deaminase, C-terminal domain"/>
    <property type="match status" value="1"/>
</dbReference>
<comment type="function">
    <text evidence="1">Tetrapolymerization of the monopyrrole PBG into the hydroxymethylbilane pre-uroporphyrinogen in several discrete steps.</text>
</comment>
<evidence type="ECO:0000259" key="8">
    <source>
        <dbReference type="Pfam" id="PF01379"/>
    </source>
</evidence>
<dbReference type="Pfam" id="PF01379">
    <property type="entry name" value="Porphobil_deam"/>
    <property type="match status" value="1"/>
</dbReference>
<dbReference type="GO" id="GO:0004418">
    <property type="term" value="F:hydroxymethylbilane synthase activity"/>
    <property type="evidence" value="ECO:0007669"/>
    <property type="project" value="UniProtKB-EC"/>
</dbReference>
<evidence type="ECO:0000256" key="6">
    <source>
        <dbReference type="ARBA" id="ARBA00048169"/>
    </source>
</evidence>
<evidence type="ECO:0000256" key="3">
    <source>
        <dbReference type="ARBA" id="ARBA00012655"/>
    </source>
</evidence>
<dbReference type="EMBL" id="JAMWMR010000037">
    <property type="protein sequence ID" value="MCN9244506.1"/>
    <property type="molecule type" value="Genomic_DNA"/>
</dbReference>
<dbReference type="Gene3D" id="3.40.190.10">
    <property type="entry name" value="Periplasmic binding protein-like II"/>
    <property type="match status" value="2"/>
</dbReference>
<evidence type="ECO:0000256" key="1">
    <source>
        <dbReference type="ARBA" id="ARBA00002869"/>
    </source>
</evidence>
<evidence type="ECO:0000256" key="5">
    <source>
        <dbReference type="ARBA" id="ARBA00023244"/>
    </source>
</evidence>
<keyword evidence="4 9" id="KW-0808">Transferase</keyword>
<gene>
    <name evidence="9" type="primary">hemC</name>
    <name evidence="9" type="ORF">NGF19_27615</name>
</gene>
<feature type="domain" description="Porphobilinogen deaminase N-terminal" evidence="8">
    <location>
        <begin position="4"/>
        <end position="207"/>
    </location>
</feature>
<keyword evidence="5" id="KW-0627">Porphyrin biosynthesis</keyword>
<name>A0ABT0ZLQ1_9ACTN</name>
<evidence type="ECO:0000256" key="7">
    <source>
        <dbReference type="NCBIfam" id="TIGR00212"/>
    </source>
</evidence>
<dbReference type="InterPro" id="IPR022417">
    <property type="entry name" value="Porphobilin_deaminase_N"/>
</dbReference>
<dbReference type="PANTHER" id="PTHR11557:SF0">
    <property type="entry name" value="PORPHOBILINOGEN DEAMINASE"/>
    <property type="match status" value="1"/>
</dbReference>
<keyword evidence="10" id="KW-1185">Reference proteome</keyword>
<dbReference type="InterPro" id="IPR000860">
    <property type="entry name" value="HemC"/>
</dbReference>
<protein>
    <recommendedName>
        <fullName evidence="3 7">Hydroxymethylbilane synthase</fullName>
        <ecNumber evidence="3 7">2.5.1.61</ecNumber>
    </recommendedName>
</protein>
<accession>A0ABT0ZLQ1</accession>
<dbReference type="RefSeq" id="WP_252428293.1">
    <property type="nucleotide sequence ID" value="NZ_JAMWMR010000037.1"/>
</dbReference>
<comment type="caution">
    <text evidence="9">The sequence shown here is derived from an EMBL/GenBank/DDBJ whole genome shotgun (WGS) entry which is preliminary data.</text>
</comment>
<dbReference type="EC" id="2.5.1.61" evidence="3 7"/>
<dbReference type="PANTHER" id="PTHR11557">
    <property type="entry name" value="PORPHOBILINOGEN DEAMINASE"/>
    <property type="match status" value="1"/>
</dbReference>
<evidence type="ECO:0000313" key="10">
    <source>
        <dbReference type="Proteomes" id="UP001523219"/>
    </source>
</evidence>
<dbReference type="PIRSF" id="PIRSF001438">
    <property type="entry name" value="4pyrrol_synth_OHMeBilane_synth"/>
    <property type="match status" value="1"/>
</dbReference>
<dbReference type="SUPFAM" id="SSF54782">
    <property type="entry name" value="Porphobilinogen deaminase (hydroxymethylbilane synthase), C-terminal domain"/>
    <property type="match status" value="1"/>
</dbReference>
<dbReference type="SUPFAM" id="SSF53850">
    <property type="entry name" value="Periplasmic binding protein-like II"/>
    <property type="match status" value="1"/>
</dbReference>
<organism evidence="9 10">
    <name type="scientific">Streptomyces macrolidinus</name>
    <dbReference type="NCBI Taxonomy" id="2952607"/>
    <lineage>
        <taxon>Bacteria</taxon>
        <taxon>Bacillati</taxon>
        <taxon>Actinomycetota</taxon>
        <taxon>Actinomycetes</taxon>
        <taxon>Kitasatosporales</taxon>
        <taxon>Streptomycetaceae</taxon>
        <taxon>Streptomyces</taxon>
    </lineage>
</organism>
<reference evidence="9 10" key="1">
    <citation type="submission" date="2022-05" db="EMBL/GenBank/DDBJ databases">
        <title>Streptomyces sp. nov. RY43-2 isolated from soil of a peat swamp forest.</title>
        <authorList>
            <person name="Kanchanasin P."/>
            <person name="Tanasupawat S."/>
            <person name="Phongsopitanun W."/>
        </authorList>
    </citation>
    <scope>NUCLEOTIDE SEQUENCE [LARGE SCALE GENOMIC DNA]</scope>
    <source>
        <strain evidence="9 10">RY43-2</strain>
    </source>
</reference>
<dbReference type="Proteomes" id="UP001523219">
    <property type="component" value="Unassembled WGS sequence"/>
</dbReference>
<evidence type="ECO:0000256" key="2">
    <source>
        <dbReference type="ARBA" id="ARBA00005638"/>
    </source>
</evidence>
<comment type="catalytic activity">
    <reaction evidence="6">
        <text>4 porphobilinogen + H2O = hydroxymethylbilane + 4 NH4(+)</text>
        <dbReference type="Rhea" id="RHEA:13185"/>
        <dbReference type="ChEBI" id="CHEBI:15377"/>
        <dbReference type="ChEBI" id="CHEBI:28938"/>
        <dbReference type="ChEBI" id="CHEBI:57845"/>
        <dbReference type="ChEBI" id="CHEBI:58126"/>
        <dbReference type="EC" id="2.5.1.61"/>
    </reaction>
</comment>
<sequence length="302" mass="32667">MTPLRIGARASLMSLSQSAPILTRLAPTPTLLQPFYAAGGDREQDRAPLEEDGVFSQEIEAALLSGDIDVAVHCLKDVPTRDTPGLNMAAYLRRDDIRDCLVTCDPDLRLDTLPPGATVGTASLRRTASLRAYRPDLEVVPLRGPVSDRLQALSQHDVDALIVASCSMERLGLRHRINERISPEIICPPLGAAIIALQTREDDMETRRLISKLHHPETEVEAEAERLVLRRMGGFCNAPLAGYCTTTDDGNAVSYTVRTRVFSPDGGVAINVRLTGADAMRTAAAACQRLTQHGALGLAKAE</sequence>
<evidence type="ECO:0000313" key="9">
    <source>
        <dbReference type="EMBL" id="MCN9244506.1"/>
    </source>
</evidence>
<dbReference type="InterPro" id="IPR036803">
    <property type="entry name" value="Porphobilinogen_deaminase_C_sf"/>
</dbReference>
<dbReference type="NCBIfam" id="TIGR00212">
    <property type="entry name" value="hemC"/>
    <property type="match status" value="1"/>
</dbReference>